<dbReference type="EMBL" id="CAJQZP010000901">
    <property type="protein sequence ID" value="CAG4995283.1"/>
    <property type="molecule type" value="Genomic_DNA"/>
</dbReference>
<dbReference type="AlphaFoldDB" id="A0A8S3X1V3"/>
<gene>
    <name evidence="2" type="ORF">PAPOLLO_LOCUS12784</name>
</gene>
<feature type="region of interest" description="Disordered" evidence="1">
    <location>
        <begin position="247"/>
        <end position="274"/>
    </location>
</feature>
<evidence type="ECO:0000256" key="1">
    <source>
        <dbReference type="SAM" id="MobiDB-lite"/>
    </source>
</evidence>
<organism evidence="2 3">
    <name type="scientific">Parnassius apollo</name>
    <name type="common">Apollo butterfly</name>
    <name type="synonym">Papilio apollo</name>
    <dbReference type="NCBI Taxonomy" id="110799"/>
    <lineage>
        <taxon>Eukaryota</taxon>
        <taxon>Metazoa</taxon>
        <taxon>Ecdysozoa</taxon>
        <taxon>Arthropoda</taxon>
        <taxon>Hexapoda</taxon>
        <taxon>Insecta</taxon>
        <taxon>Pterygota</taxon>
        <taxon>Neoptera</taxon>
        <taxon>Endopterygota</taxon>
        <taxon>Lepidoptera</taxon>
        <taxon>Glossata</taxon>
        <taxon>Ditrysia</taxon>
        <taxon>Papilionoidea</taxon>
        <taxon>Papilionidae</taxon>
        <taxon>Parnassiinae</taxon>
        <taxon>Parnassini</taxon>
        <taxon>Parnassius</taxon>
        <taxon>Parnassius</taxon>
    </lineage>
</organism>
<protein>
    <submittedName>
        <fullName evidence="2">(apollo) hypothetical protein</fullName>
    </submittedName>
</protein>
<comment type="caution">
    <text evidence="2">The sequence shown here is derived from an EMBL/GenBank/DDBJ whole genome shotgun (WGS) entry which is preliminary data.</text>
</comment>
<keyword evidence="3" id="KW-1185">Reference proteome</keyword>
<evidence type="ECO:0000313" key="2">
    <source>
        <dbReference type="EMBL" id="CAG4995283.1"/>
    </source>
</evidence>
<accession>A0A8S3X1V3</accession>
<proteinExistence type="predicted"/>
<feature type="region of interest" description="Disordered" evidence="1">
    <location>
        <begin position="296"/>
        <end position="316"/>
    </location>
</feature>
<reference evidence="2" key="1">
    <citation type="submission" date="2021-04" db="EMBL/GenBank/DDBJ databases">
        <authorList>
            <person name="Tunstrom K."/>
        </authorList>
    </citation>
    <scope>NUCLEOTIDE SEQUENCE</scope>
</reference>
<name>A0A8S3X1V3_PARAO</name>
<dbReference type="Proteomes" id="UP000691718">
    <property type="component" value="Unassembled WGS sequence"/>
</dbReference>
<sequence length="354" mass="41250">MYDVAVDKFEEPEETLQVCWECLALLRRFDKFKKQVHTAQETILTLKDNHENPDHTYSFPQSLSTMGFTMKNGYDFCYDNTNEIQTEWTPKIVAVSFGDNIKNEPNNDEQMLESTQTLENLNTIVKPQIFIKQEPLKIEELNENKDETVLPNLTIRGLPLQIIGDIVIEHDNNQMEVDVGNPTIDHVQKPRHIIGVGLNKAPKTSAERGREFRARRALLKKQSKQQQEQDAIVEIVTEDIRIAEKRAKSAEATRRWREKKRGSESSKRQAKTAAQRMREYRERKKLAKKIPLKPQKLTRGGNLQSQQQIERSKRAREYRERRNYNINIETFCPKPPDGENTTIYTKKGDITMIL</sequence>
<feature type="compositionally biased region" description="Basic and acidic residues" evidence="1">
    <location>
        <begin position="247"/>
        <end position="267"/>
    </location>
</feature>
<evidence type="ECO:0000313" key="3">
    <source>
        <dbReference type="Proteomes" id="UP000691718"/>
    </source>
</evidence>
<dbReference type="OrthoDB" id="7462636at2759"/>